<organism evidence="2">
    <name type="scientific">marine sediment metagenome</name>
    <dbReference type="NCBI Taxonomy" id="412755"/>
    <lineage>
        <taxon>unclassified sequences</taxon>
        <taxon>metagenomes</taxon>
        <taxon>ecological metagenomes</taxon>
    </lineage>
</organism>
<sequence length="260" mass="29707">MADKENKETLNLEGRREFAEPVTNKTYYIAAPTADDVRGADWQYSKMYTKSLVEGITTSAEMIDILMRRGIVGPEFEQRQKELTDELSVKVGKLQSVNSLDDKQTSALEVAAAREELFNWNQRLNGPMANTCEQIADDSRLEYLTSRMVQTKEGEKVWDEYSDFLVEKNQSFAMRARFEIMLYLQGLDSDFLEKTPEAVAVKEIEEEIQTKATEALAELEKMTIKDDEPEEEKPKLKVESKPKAKAATKRGRPKKTITSE</sequence>
<gene>
    <name evidence="2" type="ORF">LCGC14_0699520</name>
</gene>
<evidence type="ECO:0000256" key="1">
    <source>
        <dbReference type="SAM" id="MobiDB-lite"/>
    </source>
</evidence>
<feature type="compositionally biased region" description="Basic and acidic residues" evidence="1">
    <location>
        <begin position="221"/>
        <end position="242"/>
    </location>
</feature>
<feature type="compositionally biased region" description="Basic residues" evidence="1">
    <location>
        <begin position="243"/>
        <end position="260"/>
    </location>
</feature>
<reference evidence="2" key="1">
    <citation type="journal article" date="2015" name="Nature">
        <title>Complex archaea that bridge the gap between prokaryotes and eukaryotes.</title>
        <authorList>
            <person name="Spang A."/>
            <person name="Saw J.H."/>
            <person name="Jorgensen S.L."/>
            <person name="Zaremba-Niedzwiedzka K."/>
            <person name="Martijn J."/>
            <person name="Lind A.E."/>
            <person name="van Eijk R."/>
            <person name="Schleper C."/>
            <person name="Guy L."/>
            <person name="Ettema T.J."/>
        </authorList>
    </citation>
    <scope>NUCLEOTIDE SEQUENCE</scope>
</reference>
<accession>A0A0F9QMY7</accession>
<protein>
    <submittedName>
        <fullName evidence="2">Uncharacterized protein</fullName>
    </submittedName>
</protein>
<evidence type="ECO:0000313" key="2">
    <source>
        <dbReference type="EMBL" id="KKN43804.1"/>
    </source>
</evidence>
<dbReference type="AlphaFoldDB" id="A0A0F9QMY7"/>
<name>A0A0F9QMY7_9ZZZZ</name>
<feature type="region of interest" description="Disordered" evidence="1">
    <location>
        <begin position="221"/>
        <end position="260"/>
    </location>
</feature>
<comment type="caution">
    <text evidence="2">The sequence shown here is derived from an EMBL/GenBank/DDBJ whole genome shotgun (WGS) entry which is preliminary data.</text>
</comment>
<proteinExistence type="predicted"/>
<dbReference type="EMBL" id="LAZR01001487">
    <property type="protein sequence ID" value="KKN43804.1"/>
    <property type="molecule type" value="Genomic_DNA"/>
</dbReference>